<proteinExistence type="predicted"/>
<keyword evidence="6" id="KW-1185">Reference proteome</keyword>
<evidence type="ECO:0000313" key="5">
    <source>
        <dbReference type="EMBL" id="WMC11430.1"/>
    </source>
</evidence>
<dbReference type="GO" id="GO:1902201">
    <property type="term" value="P:negative regulation of bacterial-type flagellum-dependent cell motility"/>
    <property type="evidence" value="ECO:0007669"/>
    <property type="project" value="TreeGrafter"/>
</dbReference>
<dbReference type="CDD" id="cd01949">
    <property type="entry name" value="GGDEF"/>
    <property type="match status" value="1"/>
</dbReference>
<name>A0AA50KP49_9GAMM</name>
<dbReference type="InterPro" id="IPR043128">
    <property type="entry name" value="Rev_trsase/Diguanyl_cyclase"/>
</dbReference>
<evidence type="ECO:0000256" key="3">
    <source>
        <dbReference type="ARBA" id="ARBA00034247"/>
    </source>
</evidence>
<sequence length="497" mass="56456">MNKNSDPMMLQDLVAVITELQTLLNGLPDQAARDPALPEQADGRGLLVQWQKLFGSQPSPDAPAGEPAEPGLADSLHRQLSRLRRFHHQAAHQQQQGGEQLLQAARELQASPYAPPQLPALVHDLETPGNFFYYLWPLLECYQQAIGLCSTQQEQDQRELCQRLLQLIDELDYGGEVGREIGEIQQQLLQHNDPETLPPLCLRLIELVIQGSRTERQHSTRFLARLNEGLEGMQDQFSCSVNEGRALVCDRQVHDADLAGELNAIGAHLAGHEQTRLTREIELRMNGIQRILSRHEQLQQREAALLTRLQTLETRVCELKQQASDYRRRLTSQNEKLLIDSLTQVYNRTALNERLKTEFQRWQKSPQPLCITLLDIDHFKQINDKFGHLAGDKALRLIARTLRQSVKASDFVARFGGEEFVVLMLNVDPQLLHRPLEQLCRKIAAIPFRFKQERVTITVSMGATLLRHGDTITSALERADQALYRAKNAGRNQLVIL</sequence>
<dbReference type="AlphaFoldDB" id="A0AA50KP49"/>
<feature type="domain" description="GGDEF" evidence="4">
    <location>
        <begin position="367"/>
        <end position="497"/>
    </location>
</feature>
<dbReference type="InterPro" id="IPR048516">
    <property type="entry name" value="DGCcoil"/>
</dbReference>
<dbReference type="PANTHER" id="PTHR45138:SF9">
    <property type="entry name" value="DIGUANYLATE CYCLASE DGCM-RELATED"/>
    <property type="match status" value="1"/>
</dbReference>
<evidence type="ECO:0000256" key="1">
    <source>
        <dbReference type="ARBA" id="ARBA00001946"/>
    </source>
</evidence>
<dbReference type="InterPro" id="IPR050469">
    <property type="entry name" value="Diguanylate_Cyclase"/>
</dbReference>
<dbReference type="SUPFAM" id="SSF55073">
    <property type="entry name" value="Nucleotide cyclase"/>
    <property type="match status" value="1"/>
</dbReference>
<dbReference type="SMART" id="SM00267">
    <property type="entry name" value="GGDEF"/>
    <property type="match status" value="1"/>
</dbReference>
<accession>A0AA50KP49</accession>
<dbReference type="FunFam" id="3.30.70.270:FF:000001">
    <property type="entry name" value="Diguanylate cyclase domain protein"/>
    <property type="match status" value="1"/>
</dbReference>
<dbReference type="Gene3D" id="3.30.70.270">
    <property type="match status" value="1"/>
</dbReference>
<dbReference type="EC" id="2.7.7.65" evidence="2"/>
<reference evidence="5 6" key="1">
    <citation type="submission" date="2023-02" db="EMBL/GenBank/DDBJ databases">
        <title>Complete genome sequence of a novel bacterium Oceanimonas sp. NTOU-MSR1 isolated from marine coast sediment.</title>
        <authorList>
            <person name="Yang H.-T."/>
            <person name="Chen Y.-L."/>
            <person name="Ho Y.-N."/>
        </authorList>
    </citation>
    <scope>NUCLEOTIDE SEQUENCE [LARGE SCALE GENOMIC DNA]</scope>
    <source>
        <strain evidence="5 6">NTOU-MSR1</strain>
    </source>
</reference>
<dbReference type="EMBL" id="CP118224">
    <property type="protein sequence ID" value="WMC11430.1"/>
    <property type="molecule type" value="Genomic_DNA"/>
</dbReference>
<dbReference type="GO" id="GO:0052621">
    <property type="term" value="F:diguanylate cyclase activity"/>
    <property type="evidence" value="ECO:0007669"/>
    <property type="project" value="UniProtKB-EC"/>
</dbReference>
<comment type="cofactor">
    <cofactor evidence="1">
        <name>Mg(2+)</name>
        <dbReference type="ChEBI" id="CHEBI:18420"/>
    </cofactor>
</comment>
<dbReference type="InterPro" id="IPR000160">
    <property type="entry name" value="GGDEF_dom"/>
</dbReference>
<gene>
    <name evidence="5" type="ORF">PU634_03450</name>
</gene>
<dbReference type="InterPro" id="IPR029787">
    <property type="entry name" value="Nucleotide_cyclase"/>
</dbReference>
<dbReference type="Proteomes" id="UP001223802">
    <property type="component" value="Chromosome"/>
</dbReference>
<dbReference type="PROSITE" id="PS50887">
    <property type="entry name" value="GGDEF"/>
    <property type="match status" value="1"/>
</dbReference>
<dbReference type="RefSeq" id="WP_306762672.1">
    <property type="nucleotide sequence ID" value="NZ_CP118224.1"/>
</dbReference>
<comment type="catalytic activity">
    <reaction evidence="3">
        <text>2 GTP = 3',3'-c-di-GMP + 2 diphosphate</text>
        <dbReference type="Rhea" id="RHEA:24898"/>
        <dbReference type="ChEBI" id="CHEBI:33019"/>
        <dbReference type="ChEBI" id="CHEBI:37565"/>
        <dbReference type="ChEBI" id="CHEBI:58805"/>
        <dbReference type="EC" id="2.7.7.65"/>
    </reaction>
</comment>
<dbReference type="NCBIfam" id="TIGR00254">
    <property type="entry name" value="GGDEF"/>
    <property type="match status" value="1"/>
</dbReference>
<dbReference type="GO" id="GO:0005886">
    <property type="term" value="C:plasma membrane"/>
    <property type="evidence" value="ECO:0007669"/>
    <property type="project" value="TreeGrafter"/>
</dbReference>
<protein>
    <recommendedName>
        <fullName evidence="2">diguanylate cyclase</fullName>
        <ecNumber evidence="2">2.7.7.65</ecNumber>
    </recommendedName>
</protein>
<dbReference type="GO" id="GO:0043709">
    <property type="term" value="P:cell adhesion involved in single-species biofilm formation"/>
    <property type="evidence" value="ECO:0007669"/>
    <property type="project" value="TreeGrafter"/>
</dbReference>
<dbReference type="KEGG" id="ope:PU634_03450"/>
<dbReference type="PANTHER" id="PTHR45138">
    <property type="entry name" value="REGULATORY COMPONENTS OF SENSORY TRANSDUCTION SYSTEM"/>
    <property type="match status" value="1"/>
</dbReference>
<dbReference type="Pfam" id="PF00990">
    <property type="entry name" value="GGDEF"/>
    <property type="match status" value="1"/>
</dbReference>
<evidence type="ECO:0000259" key="4">
    <source>
        <dbReference type="PROSITE" id="PS50887"/>
    </source>
</evidence>
<dbReference type="Pfam" id="PF20975">
    <property type="entry name" value="DGCcoil"/>
    <property type="match status" value="1"/>
</dbReference>
<organism evidence="5 6">
    <name type="scientific">Oceanimonas pelagia</name>
    <dbReference type="NCBI Taxonomy" id="3028314"/>
    <lineage>
        <taxon>Bacteria</taxon>
        <taxon>Pseudomonadati</taxon>
        <taxon>Pseudomonadota</taxon>
        <taxon>Gammaproteobacteria</taxon>
        <taxon>Aeromonadales</taxon>
        <taxon>Aeromonadaceae</taxon>
        <taxon>Oceanimonas</taxon>
    </lineage>
</organism>
<evidence type="ECO:0000313" key="6">
    <source>
        <dbReference type="Proteomes" id="UP001223802"/>
    </source>
</evidence>
<evidence type="ECO:0000256" key="2">
    <source>
        <dbReference type="ARBA" id="ARBA00012528"/>
    </source>
</evidence>